<proteinExistence type="predicted"/>
<evidence type="ECO:0000313" key="1">
    <source>
        <dbReference type="EMBL" id="KAJ9667668.1"/>
    </source>
</evidence>
<dbReference type="EMBL" id="JAPDRL010000011">
    <property type="protein sequence ID" value="KAJ9667668.1"/>
    <property type="molecule type" value="Genomic_DNA"/>
</dbReference>
<protein>
    <submittedName>
        <fullName evidence="1">Uncharacterized protein</fullName>
    </submittedName>
</protein>
<reference evidence="1" key="1">
    <citation type="submission" date="2022-10" db="EMBL/GenBank/DDBJ databases">
        <title>Culturing micro-colonial fungi from biological soil crusts in the Mojave desert and describing Neophaeococcomyces mojavensis, and introducing the new genera and species Taxawa tesnikishii.</title>
        <authorList>
            <person name="Kurbessoian T."/>
            <person name="Stajich J.E."/>
        </authorList>
    </citation>
    <scope>NUCLEOTIDE SEQUENCE</scope>
    <source>
        <strain evidence="1">TK_1</strain>
    </source>
</reference>
<comment type="caution">
    <text evidence="1">The sequence shown here is derived from an EMBL/GenBank/DDBJ whole genome shotgun (WGS) entry which is preliminary data.</text>
</comment>
<name>A0ABQ9P0W4_9PEZI</name>
<organism evidence="1 2">
    <name type="scientific">Coniosporium apollinis</name>
    <dbReference type="NCBI Taxonomy" id="61459"/>
    <lineage>
        <taxon>Eukaryota</taxon>
        <taxon>Fungi</taxon>
        <taxon>Dikarya</taxon>
        <taxon>Ascomycota</taxon>
        <taxon>Pezizomycotina</taxon>
        <taxon>Dothideomycetes</taxon>
        <taxon>Dothideomycetes incertae sedis</taxon>
        <taxon>Coniosporium</taxon>
    </lineage>
</organism>
<sequence length="110" mass="13163">MRERFDASQPPCEQEFCKLHRIHQIFPPSRRLPLEWYRNDDTPFGNHKRKDFYRGFSITPGRHIEIEKRLRALLKNKDLHLLMFGAYETKIATAKVYCTAKKEFPELVAE</sequence>
<gene>
    <name evidence="1" type="ORF">H2201_002203</name>
</gene>
<evidence type="ECO:0000313" key="2">
    <source>
        <dbReference type="Proteomes" id="UP001172684"/>
    </source>
</evidence>
<dbReference type="Proteomes" id="UP001172684">
    <property type="component" value="Unassembled WGS sequence"/>
</dbReference>
<keyword evidence="2" id="KW-1185">Reference proteome</keyword>
<accession>A0ABQ9P0W4</accession>